<dbReference type="InterPro" id="IPR036388">
    <property type="entry name" value="WH-like_DNA-bd_sf"/>
</dbReference>
<dbReference type="SUPFAM" id="SSF46894">
    <property type="entry name" value="C-terminal effector domain of the bipartite response regulators"/>
    <property type="match status" value="1"/>
</dbReference>
<feature type="domain" description="HTH luxR-type" evidence="4">
    <location>
        <begin position="485"/>
        <end position="550"/>
    </location>
</feature>
<gene>
    <name evidence="5" type="ORF">ER308_11325</name>
</gene>
<protein>
    <submittedName>
        <fullName evidence="5">LuxR family transcriptional regulator</fullName>
    </submittedName>
</protein>
<dbReference type="RefSeq" id="WP_131155093.1">
    <property type="nucleotide sequence ID" value="NZ_CP036402.1"/>
</dbReference>
<sequence>MAEQATAAGDELAAGRDALARGAWEHARTSFESVLEQGENPAALEGLSWVHWWQEDLDACLAARDRAFRAYRVTGDRRGAARMALWAGDDHLFFRGAGAVADGWFARARKLLDDLPECPEHGWLAVFEAHVRLRAADLEAARGLAREAQRIGRAQEAVDLEMFGLATEGTVRLEQGAVDDGLRCLDEAAAAALAGEYEQLAPAAWACCLLLSACEELRDVDRGAQWSHEVIALGHRLGGGFVLGNCRAHHGSILTRCGRWDEAERELTAALRSLPRGPVSWQRDAAARLGELRRRQGRYDDAARAFEQAGEHPLALVGLAELRLGDGDAAGAAGLAERGLRQTPAHSPRRADALEVAMRCRIALGELDTAAGYTEQLRAIAEVVATGPVRASARLAEARLFAARGEFAEAGERYADAVAAYEGASAPLEAAQARLELARAFSADSQAGLAEVEARRAHAELSGLGAQAEAARAAALVEELGSGPAGGRPAPLTARQVEVLRLAAEGLTEQEIAARLVLSEHTVHRHLANIYTRLGCSSRAAAVARAGRLGVL</sequence>
<dbReference type="InterPro" id="IPR000792">
    <property type="entry name" value="Tscrpt_reg_LuxR_C"/>
</dbReference>
<evidence type="ECO:0000259" key="4">
    <source>
        <dbReference type="PROSITE" id="PS50043"/>
    </source>
</evidence>
<dbReference type="PROSITE" id="PS50043">
    <property type="entry name" value="HTH_LUXR_2"/>
    <property type="match status" value="1"/>
</dbReference>
<dbReference type="Pfam" id="PF13176">
    <property type="entry name" value="TPR_7"/>
    <property type="match status" value="1"/>
</dbReference>
<dbReference type="Gene3D" id="1.25.40.10">
    <property type="entry name" value="Tetratricopeptide repeat domain"/>
    <property type="match status" value="2"/>
</dbReference>
<organism evidence="5 6">
    <name type="scientific">Egibacter rhizosphaerae</name>
    <dbReference type="NCBI Taxonomy" id="1670831"/>
    <lineage>
        <taxon>Bacteria</taxon>
        <taxon>Bacillati</taxon>
        <taxon>Actinomycetota</taxon>
        <taxon>Nitriliruptoria</taxon>
        <taxon>Egibacterales</taxon>
        <taxon>Egibacteraceae</taxon>
        <taxon>Egibacter</taxon>
    </lineage>
</organism>
<dbReference type="SUPFAM" id="SSF48452">
    <property type="entry name" value="TPR-like"/>
    <property type="match status" value="1"/>
</dbReference>
<dbReference type="KEGG" id="erz:ER308_11325"/>
<keyword evidence="1" id="KW-0805">Transcription regulation</keyword>
<dbReference type="Gene3D" id="1.10.10.10">
    <property type="entry name" value="Winged helix-like DNA-binding domain superfamily/Winged helix DNA-binding domain"/>
    <property type="match status" value="1"/>
</dbReference>
<keyword evidence="3" id="KW-0804">Transcription</keyword>
<dbReference type="InterPro" id="IPR011990">
    <property type="entry name" value="TPR-like_helical_dom_sf"/>
</dbReference>
<dbReference type="InterPro" id="IPR039420">
    <property type="entry name" value="WalR-like"/>
</dbReference>
<dbReference type="OrthoDB" id="5476461at2"/>
<evidence type="ECO:0000256" key="2">
    <source>
        <dbReference type="ARBA" id="ARBA00023125"/>
    </source>
</evidence>
<dbReference type="CDD" id="cd06170">
    <property type="entry name" value="LuxR_C_like"/>
    <property type="match status" value="1"/>
</dbReference>
<proteinExistence type="predicted"/>
<keyword evidence="6" id="KW-1185">Reference proteome</keyword>
<evidence type="ECO:0000256" key="1">
    <source>
        <dbReference type="ARBA" id="ARBA00023015"/>
    </source>
</evidence>
<dbReference type="Proteomes" id="UP000291469">
    <property type="component" value="Chromosome"/>
</dbReference>
<dbReference type="PANTHER" id="PTHR43214">
    <property type="entry name" value="TWO-COMPONENT RESPONSE REGULATOR"/>
    <property type="match status" value="1"/>
</dbReference>
<dbReference type="SMART" id="SM00421">
    <property type="entry name" value="HTH_LUXR"/>
    <property type="match status" value="1"/>
</dbReference>
<accession>A0A411YFX9</accession>
<dbReference type="AlphaFoldDB" id="A0A411YFX9"/>
<dbReference type="EMBL" id="CP036402">
    <property type="protein sequence ID" value="QBI20096.1"/>
    <property type="molecule type" value="Genomic_DNA"/>
</dbReference>
<evidence type="ECO:0000256" key="3">
    <source>
        <dbReference type="ARBA" id="ARBA00023163"/>
    </source>
</evidence>
<dbReference type="InterPro" id="IPR016032">
    <property type="entry name" value="Sig_transdc_resp-reg_C-effctor"/>
</dbReference>
<dbReference type="PRINTS" id="PR00038">
    <property type="entry name" value="HTHLUXR"/>
</dbReference>
<evidence type="ECO:0000313" key="6">
    <source>
        <dbReference type="Proteomes" id="UP000291469"/>
    </source>
</evidence>
<dbReference type="Pfam" id="PF00196">
    <property type="entry name" value="GerE"/>
    <property type="match status" value="1"/>
</dbReference>
<dbReference type="GO" id="GO:0006355">
    <property type="term" value="P:regulation of DNA-templated transcription"/>
    <property type="evidence" value="ECO:0007669"/>
    <property type="project" value="InterPro"/>
</dbReference>
<reference evidence="5 6" key="1">
    <citation type="submission" date="2019-01" db="EMBL/GenBank/DDBJ databases">
        <title>Egibacter rhizosphaerae EGI 80759T.</title>
        <authorList>
            <person name="Chen D.-D."/>
            <person name="Tian Y."/>
            <person name="Jiao J.-Y."/>
            <person name="Zhang X.-T."/>
            <person name="Zhang Y.-G."/>
            <person name="Zhang Y."/>
            <person name="Xiao M."/>
            <person name="Shu W.-S."/>
            <person name="Li W.-J."/>
        </authorList>
    </citation>
    <scope>NUCLEOTIDE SEQUENCE [LARGE SCALE GENOMIC DNA]</scope>
    <source>
        <strain evidence="5 6">EGI 80759</strain>
    </source>
</reference>
<dbReference type="InterPro" id="IPR019734">
    <property type="entry name" value="TPR_rpt"/>
</dbReference>
<dbReference type="GO" id="GO:0003677">
    <property type="term" value="F:DNA binding"/>
    <property type="evidence" value="ECO:0007669"/>
    <property type="project" value="UniProtKB-KW"/>
</dbReference>
<keyword evidence="2" id="KW-0238">DNA-binding</keyword>
<name>A0A411YFX9_9ACTN</name>
<evidence type="ECO:0000313" key="5">
    <source>
        <dbReference type="EMBL" id="QBI20096.1"/>
    </source>
</evidence>
<dbReference type="PANTHER" id="PTHR43214:SF41">
    <property type="entry name" value="NITRATE_NITRITE RESPONSE REGULATOR PROTEIN NARP"/>
    <property type="match status" value="1"/>
</dbReference>